<feature type="transmembrane region" description="Helical" evidence="1">
    <location>
        <begin position="157"/>
        <end position="180"/>
    </location>
</feature>
<keyword evidence="1" id="KW-1133">Transmembrane helix</keyword>
<dbReference type="EMBL" id="PHHA01000018">
    <property type="protein sequence ID" value="PJG85236.1"/>
    <property type="molecule type" value="Genomic_DNA"/>
</dbReference>
<feature type="transmembrane region" description="Helical" evidence="1">
    <location>
        <begin position="115"/>
        <end position="137"/>
    </location>
</feature>
<evidence type="ECO:0000256" key="1">
    <source>
        <dbReference type="SAM" id="Phobius"/>
    </source>
</evidence>
<gene>
    <name evidence="2" type="ORF">CVP05_08185</name>
</gene>
<feature type="transmembrane region" description="Helical" evidence="1">
    <location>
        <begin position="348"/>
        <end position="367"/>
    </location>
</feature>
<feature type="transmembrane region" description="Helical" evidence="1">
    <location>
        <begin position="224"/>
        <end position="242"/>
    </location>
</feature>
<feature type="transmembrane region" description="Helical" evidence="1">
    <location>
        <begin position="74"/>
        <end position="94"/>
    </location>
</feature>
<feature type="transmembrane region" description="Helical" evidence="1">
    <location>
        <begin position="192"/>
        <end position="218"/>
    </location>
</feature>
<dbReference type="Proteomes" id="UP000229329">
    <property type="component" value="Unassembled WGS sequence"/>
</dbReference>
<keyword evidence="1" id="KW-0472">Membrane</keyword>
<protein>
    <submittedName>
        <fullName evidence="2">Uncharacterized protein</fullName>
    </submittedName>
</protein>
<name>A0A2M8S2A7_9PAST</name>
<sequence length="408" mass="46460">MSSAINLFYLYDPWVMHVIRMSFVMGIVAFGYLFYLWKTQKIDGIKVPMDSFIAIFALIVLSIIPLLINGTKELGVLIMYVKTLLLFSFGVMIYNAFYRTANSQGQCVRDLERGVIAQAIMGLLALTGISLFVDIALGTNTSAILPRFAGSEQEYRLYNITSSAFFQLSAFFVVLLHFWLAYNEKTNRQQGIFLLLILFIGVMSGRTFFVLSALSILLYFKWRYVPYLIVFVAIVLGLAIYLPDNRYVEHALEPVINILSRVMYNVGDWGDTDFSQISSSTDTLMQKHLFMPELKQLLMGDGYYYTPDFRYYGGSDSGFIRQALYGGVGYILVCFLFTAYFVKRIADNWFEGSWKFTLSLLLILSVLNIKADTYAFPGIMLVLLMFLSLFGSHGKMLVLFKQSEAKNV</sequence>
<comment type="caution">
    <text evidence="2">The sequence shown here is derived from an EMBL/GenBank/DDBJ whole genome shotgun (WGS) entry which is preliminary data.</text>
</comment>
<evidence type="ECO:0000313" key="3">
    <source>
        <dbReference type="Proteomes" id="UP000229329"/>
    </source>
</evidence>
<feature type="transmembrane region" description="Helical" evidence="1">
    <location>
        <begin position="374"/>
        <end position="391"/>
    </location>
</feature>
<organism evidence="2 3">
    <name type="scientific">Conservatibacter flavescens</name>
    <dbReference type="NCBI Taxonomy" id="28161"/>
    <lineage>
        <taxon>Bacteria</taxon>
        <taxon>Pseudomonadati</taxon>
        <taxon>Pseudomonadota</taxon>
        <taxon>Gammaproteobacteria</taxon>
        <taxon>Pasteurellales</taxon>
        <taxon>Pasteurellaceae</taxon>
        <taxon>Conservatibacter</taxon>
    </lineage>
</organism>
<evidence type="ECO:0000313" key="2">
    <source>
        <dbReference type="EMBL" id="PJG85236.1"/>
    </source>
</evidence>
<proteinExistence type="predicted"/>
<feature type="transmembrane region" description="Helical" evidence="1">
    <location>
        <begin position="323"/>
        <end position="342"/>
    </location>
</feature>
<dbReference type="OrthoDB" id="5688157at2"/>
<keyword evidence="3" id="KW-1185">Reference proteome</keyword>
<reference evidence="2 3" key="1">
    <citation type="submission" date="2017-11" db="EMBL/GenBank/DDBJ databases">
        <title>Reclassification of Bisgaard taxon 7 as Conservatibacter flavescens gen. nov., sp. nov.</title>
        <authorList>
            <person name="Christensen H."/>
        </authorList>
    </citation>
    <scope>NUCLEOTIDE SEQUENCE [LARGE SCALE GENOMIC DNA]</scope>
    <source>
        <strain evidence="2 3">7_4</strain>
    </source>
</reference>
<feature type="transmembrane region" description="Helical" evidence="1">
    <location>
        <begin position="14"/>
        <end position="37"/>
    </location>
</feature>
<keyword evidence="1" id="KW-0812">Transmembrane</keyword>
<dbReference type="RefSeq" id="WP_100289094.1">
    <property type="nucleotide sequence ID" value="NZ_PHHA01000018.1"/>
</dbReference>
<feature type="transmembrane region" description="Helical" evidence="1">
    <location>
        <begin position="49"/>
        <end position="68"/>
    </location>
</feature>
<accession>A0A2M8S2A7</accession>
<dbReference type="AlphaFoldDB" id="A0A2M8S2A7"/>